<dbReference type="RefSeq" id="WP_197647759.1">
    <property type="nucleotide sequence ID" value="NZ_JAEACP010000042.1"/>
</dbReference>
<dbReference type="Proteomes" id="UP001595445">
    <property type="component" value="Unassembled WGS sequence"/>
</dbReference>
<evidence type="ECO:0000256" key="6">
    <source>
        <dbReference type="ARBA" id="ARBA00022989"/>
    </source>
</evidence>
<keyword evidence="14" id="KW-1185">Reference proteome</keyword>
<dbReference type="EC" id="2.7.10.2" evidence="13"/>
<protein>
    <submittedName>
        <fullName evidence="13">Polysaccharide biosynthesis tyrosine autokinase</fullName>
        <ecNumber evidence="13">2.7.10.2</ecNumber>
    </submittedName>
</protein>
<keyword evidence="8" id="KW-0175">Coiled coil</keyword>
<keyword evidence="13" id="KW-0808">Transferase</keyword>
<dbReference type="CDD" id="cd05387">
    <property type="entry name" value="BY-kinase"/>
    <property type="match status" value="1"/>
</dbReference>
<feature type="domain" description="CobQ/CobB/MinD/ParA nucleotide binding" evidence="10">
    <location>
        <begin position="534"/>
        <end position="708"/>
    </location>
</feature>
<dbReference type="InterPro" id="IPR003856">
    <property type="entry name" value="LPS_length_determ_N"/>
</dbReference>
<evidence type="ECO:0000259" key="10">
    <source>
        <dbReference type="Pfam" id="PF01656"/>
    </source>
</evidence>
<dbReference type="NCBIfam" id="TIGR01007">
    <property type="entry name" value="eps_fam"/>
    <property type="match status" value="1"/>
</dbReference>
<evidence type="ECO:0000256" key="9">
    <source>
        <dbReference type="SAM" id="Phobius"/>
    </source>
</evidence>
<keyword evidence="6 9" id="KW-1133">Transmembrane helix</keyword>
<keyword evidence="2" id="KW-1003">Cell membrane</keyword>
<dbReference type="InterPro" id="IPR005702">
    <property type="entry name" value="Wzc-like_C"/>
</dbReference>
<keyword evidence="4" id="KW-0547">Nucleotide-binding</keyword>
<dbReference type="Pfam" id="PF01656">
    <property type="entry name" value="CbiA"/>
    <property type="match status" value="1"/>
</dbReference>
<dbReference type="InterPro" id="IPR050445">
    <property type="entry name" value="Bact_polysacc_biosynth/exp"/>
</dbReference>
<dbReference type="InterPro" id="IPR032807">
    <property type="entry name" value="GNVR"/>
</dbReference>
<comment type="subcellular location">
    <subcellularLocation>
        <location evidence="1">Cell membrane</location>
        <topology evidence="1">Multi-pass membrane protein</topology>
    </subcellularLocation>
</comment>
<gene>
    <name evidence="13" type="ORF">ACFOD6_17910</name>
</gene>
<evidence type="ECO:0000256" key="2">
    <source>
        <dbReference type="ARBA" id="ARBA00022475"/>
    </source>
</evidence>
<feature type="domain" description="Polysaccharide chain length determinant N-terminal" evidence="11">
    <location>
        <begin position="15"/>
        <end position="105"/>
    </location>
</feature>
<dbReference type="Pfam" id="PF02706">
    <property type="entry name" value="Wzz"/>
    <property type="match status" value="1"/>
</dbReference>
<dbReference type="PANTHER" id="PTHR32309:SF32">
    <property type="entry name" value="TYROSINE-PROTEIN KINASE ETK-RELATED"/>
    <property type="match status" value="1"/>
</dbReference>
<feature type="transmembrane region" description="Helical" evidence="9">
    <location>
        <begin position="31"/>
        <end position="50"/>
    </location>
</feature>
<evidence type="ECO:0000256" key="3">
    <source>
        <dbReference type="ARBA" id="ARBA00022692"/>
    </source>
</evidence>
<dbReference type="Pfam" id="PF23607">
    <property type="entry name" value="WZC_N"/>
    <property type="match status" value="1"/>
</dbReference>
<keyword evidence="5" id="KW-0067">ATP-binding</keyword>
<dbReference type="Gene3D" id="3.40.50.300">
    <property type="entry name" value="P-loop containing nucleotide triphosphate hydrolases"/>
    <property type="match status" value="1"/>
</dbReference>
<evidence type="ECO:0000256" key="1">
    <source>
        <dbReference type="ARBA" id="ARBA00004651"/>
    </source>
</evidence>
<dbReference type="InterPro" id="IPR002586">
    <property type="entry name" value="CobQ/CobB/MinD/ParA_Nub-bd_dom"/>
</dbReference>
<sequence length="732" mass="79615">MASTPAQPAASRDEDEIDLARLFTRLWANKGVIAAISALAFAGGLLFFFGTAPTYRADALLQLEEKKGQLALPAGLSDLAGSEPTSATEIEILRSRLVLGQAVADAHLDWTATPRRLPLPVAALVRLGIPLPDGFGLAAYARGGERIRIDLLEVPPTWIGREIALRLGEAGTFTVTLPDGRELAGQTDVLLTLPEERFALRIGEIDGPPGREFLLGHINDAAAIEALRRRLSVAERGRQTGILELGLTGSNPAETERVLQAIADAYLRQNVGRSSAEADSSLEFVESQLPDAEAAVRRAEGALNDYRQKQQAIDLGFEGQNLLTQISTLEAELQQLADKEGELAERYTPDHPSYQQLLATRARLEERIESLRAEVSDLPETQRVVFNLTRDLELAQEVYVQLLNRAQELRVLRASSIGNVRIIDPARTAPEPIAPRGARILALSLVLGLGLGIGYVLLRGWLRKGVQSAEEIDALGLPVFATINMVDGARDHRKLKGKLPVHAIETPNDLAIEGFRSLRTSLHFGLIESQSHSILITSAAPDAGKSFTAVNLAVVAAQAGRKVCLIDADLRRGYLRRYFGLPKNMKGLSDYLAGTATLEEIMIPGPVPGLFFIPAGRFPPNPSELLLRRELAVLLKELDRQYDLTVVDAPPVLAVTDPIIIGRSTGAAIAVVRFDQTPAGEIEALKRQFLNAGIRLSGAVLNGFDPRRAALVAGYGYGYSYRYGYRERREQD</sequence>
<name>A0ABV7DXN5_9RHOB</name>
<evidence type="ECO:0000256" key="7">
    <source>
        <dbReference type="ARBA" id="ARBA00023136"/>
    </source>
</evidence>
<comment type="caution">
    <text evidence="13">The sequence shown here is derived from an EMBL/GenBank/DDBJ whole genome shotgun (WGS) entry which is preliminary data.</text>
</comment>
<organism evidence="13 14">
    <name type="scientific">Tabrizicola soli</name>
    <dbReference type="NCBI Taxonomy" id="2185115"/>
    <lineage>
        <taxon>Bacteria</taxon>
        <taxon>Pseudomonadati</taxon>
        <taxon>Pseudomonadota</taxon>
        <taxon>Alphaproteobacteria</taxon>
        <taxon>Rhodobacterales</taxon>
        <taxon>Paracoccaceae</taxon>
        <taxon>Tabrizicola</taxon>
    </lineage>
</organism>
<evidence type="ECO:0000259" key="12">
    <source>
        <dbReference type="Pfam" id="PF13807"/>
    </source>
</evidence>
<accession>A0ABV7DXN5</accession>
<keyword evidence="3 9" id="KW-0812">Transmembrane</keyword>
<dbReference type="Pfam" id="PF13807">
    <property type="entry name" value="GNVR"/>
    <property type="match status" value="1"/>
</dbReference>
<dbReference type="InterPro" id="IPR027417">
    <property type="entry name" value="P-loop_NTPase"/>
</dbReference>
<evidence type="ECO:0000256" key="5">
    <source>
        <dbReference type="ARBA" id="ARBA00022840"/>
    </source>
</evidence>
<feature type="transmembrane region" description="Helical" evidence="9">
    <location>
        <begin position="440"/>
        <end position="458"/>
    </location>
</feature>
<dbReference type="EMBL" id="JBHRSM010000040">
    <property type="protein sequence ID" value="MFC3087921.1"/>
    <property type="molecule type" value="Genomic_DNA"/>
</dbReference>
<dbReference type="SUPFAM" id="SSF52540">
    <property type="entry name" value="P-loop containing nucleoside triphosphate hydrolases"/>
    <property type="match status" value="1"/>
</dbReference>
<reference evidence="14" key="1">
    <citation type="journal article" date="2019" name="Int. J. Syst. Evol. Microbiol.">
        <title>The Global Catalogue of Microorganisms (GCM) 10K type strain sequencing project: providing services to taxonomists for standard genome sequencing and annotation.</title>
        <authorList>
            <consortium name="The Broad Institute Genomics Platform"/>
            <consortium name="The Broad Institute Genome Sequencing Center for Infectious Disease"/>
            <person name="Wu L."/>
            <person name="Ma J."/>
        </authorList>
    </citation>
    <scope>NUCLEOTIDE SEQUENCE [LARGE SCALE GENOMIC DNA]</scope>
    <source>
        <strain evidence="14">KCTC 62102</strain>
    </source>
</reference>
<dbReference type="PANTHER" id="PTHR32309">
    <property type="entry name" value="TYROSINE-PROTEIN KINASE"/>
    <property type="match status" value="1"/>
</dbReference>
<keyword evidence="7 9" id="KW-0472">Membrane</keyword>
<dbReference type="GO" id="GO:0004715">
    <property type="term" value="F:non-membrane spanning protein tyrosine kinase activity"/>
    <property type="evidence" value="ECO:0007669"/>
    <property type="project" value="UniProtKB-EC"/>
</dbReference>
<evidence type="ECO:0000256" key="8">
    <source>
        <dbReference type="SAM" id="Coils"/>
    </source>
</evidence>
<evidence type="ECO:0000313" key="13">
    <source>
        <dbReference type="EMBL" id="MFC3087921.1"/>
    </source>
</evidence>
<feature type="domain" description="Tyrosine-protein kinase G-rich" evidence="12">
    <location>
        <begin position="380"/>
        <end position="459"/>
    </location>
</feature>
<evidence type="ECO:0000313" key="14">
    <source>
        <dbReference type="Proteomes" id="UP001595445"/>
    </source>
</evidence>
<proteinExistence type="predicted"/>
<evidence type="ECO:0000256" key="4">
    <source>
        <dbReference type="ARBA" id="ARBA00022741"/>
    </source>
</evidence>
<evidence type="ECO:0000259" key="11">
    <source>
        <dbReference type="Pfam" id="PF02706"/>
    </source>
</evidence>
<feature type="coiled-coil region" evidence="8">
    <location>
        <begin position="282"/>
        <end position="412"/>
    </location>
</feature>